<evidence type="ECO:0000256" key="3">
    <source>
        <dbReference type="ARBA" id="ARBA00023172"/>
    </source>
</evidence>
<evidence type="ECO:0000313" key="6">
    <source>
        <dbReference type="EMBL" id="NNJ27590.1"/>
    </source>
</evidence>
<dbReference type="SUPFAM" id="SSF56349">
    <property type="entry name" value="DNA breaking-rejoining enzymes"/>
    <property type="match status" value="1"/>
</dbReference>
<comment type="caution">
    <text evidence="6">The sequence shown here is derived from an EMBL/GenBank/DDBJ whole genome shotgun (WGS) entry which is preliminary data.</text>
</comment>
<organism evidence="6 7">
    <name type="scientific">Alienimonas chondri</name>
    <dbReference type="NCBI Taxonomy" id="2681879"/>
    <lineage>
        <taxon>Bacteria</taxon>
        <taxon>Pseudomonadati</taxon>
        <taxon>Planctomycetota</taxon>
        <taxon>Planctomycetia</taxon>
        <taxon>Planctomycetales</taxon>
        <taxon>Planctomycetaceae</taxon>
        <taxon>Alienimonas</taxon>
    </lineage>
</organism>
<evidence type="ECO:0000259" key="5">
    <source>
        <dbReference type="PROSITE" id="PS51898"/>
    </source>
</evidence>
<evidence type="ECO:0000256" key="4">
    <source>
        <dbReference type="SAM" id="MobiDB-lite"/>
    </source>
</evidence>
<feature type="region of interest" description="Disordered" evidence="4">
    <location>
        <begin position="356"/>
        <end position="378"/>
    </location>
</feature>
<dbReference type="EMBL" id="WTPX01000171">
    <property type="protein sequence ID" value="NNJ27590.1"/>
    <property type="molecule type" value="Genomic_DNA"/>
</dbReference>
<proteinExistence type="inferred from homology"/>
<dbReference type="RefSeq" id="WP_171189498.1">
    <property type="nucleotide sequence ID" value="NZ_WTPX01000171.1"/>
</dbReference>
<dbReference type="Gene3D" id="1.10.150.130">
    <property type="match status" value="1"/>
</dbReference>
<dbReference type="InterPro" id="IPR010998">
    <property type="entry name" value="Integrase_recombinase_N"/>
</dbReference>
<dbReference type="PANTHER" id="PTHR30349">
    <property type="entry name" value="PHAGE INTEGRASE-RELATED"/>
    <property type="match status" value="1"/>
</dbReference>
<dbReference type="InterPro" id="IPR011010">
    <property type="entry name" value="DNA_brk_join_enz"/>
</dbReference>
<dbReference type="InterPro" id="IPR050090">
    <property type="entry name" value="Tyrosine_recombinase_XerCD"/>
</dbReference>
<dbReference type="InterPro" id="IPR002104">
    <property type="entry name" value="Integrase_catalytic"/>
</dbReference>
<dbReference type="Pfam" id="PF00589">
    <property type="entry name" value="Phage_integrase"/>
    <property type="match status" value="1"/>
</dbReference>
<evidence type="ECO:0000256" key="1">
    <source>
        <dbReference type="ARBA" id="ARBA00008857"/>
    </source>
</evidence>
<evidence type="ECO:0000313" key="7">
    <source>
        <dbReference type="Proteomes" id="UP000609651"/>
    </source>
</evidence>
<reference evidence="6 7" key="1">
    <citation type="journal article" date="2020" name="Syst. Appl. Microbiol.">
        <title>Alienimonas chondri sp. nov., a novel planctomycete isolated from the biofilm of the red alga Chondrus crispus.</title>
        <authorList>
            <person name="Vitorino I."/>
            <person name="Albuquerque L."/>
            <person name="Wiegand S."/>
            <person name="Kallscheuer N."/>
            <person name="da Costa M.S."/>
            <person name="Lobo-da-Cunha A."/>
            <person name="Jogler C."/>
            <person name="Lage O.M."/>
        </authorList>
    </citation>
    <scope>NUCLEOTIDE SEQUENCE [LARGE SCALE GENOMIC DNA]</scope>
    <source>
        <strain evidence="6 7">LzC2</strain>
    </source>
</reference>
<dbReference type="CDD" id="cd00796">
    <property type="entry name" value="INT_Rci_Hp1_C"/>
    <property type="match status" value="1"/>
</dbReference>
<gene>
    <name evidence="6" type="primary">xerC_7</name>
    <name evidence="6" type="ORF">LzC2_36970</name>
</gene>
<name>A0ABX1VJ75_9PLAN</name>
<dbReference type="PROSITE" id="PS51898">
    <property type="entry name" value="TYR_RECOMBINASE"/>
    <property type="match status" value="1"/>
</dbReference>
<dbReference type="PANTHER" id="PTHR30349:SF41">
    <property type="entry name" value="INTEGRASE_RECOMBINASE PROTEIN MJ0367-RELATED"/>
    <property type="match status" value="1"/>
</dbReference>
<keyword evidence="7" id="KW-1185">Reference proteome</keyword>
<dbReference type="InterPro" id="IPR013762">
    <property type="entry name" value="Integrase-like_cat_sf"/>
</dbReference>
<keyword evidence="2" id="KW-0238">DNA-binding</keyword>
<evidence type="ECO:0000256" key="2">
    <source>
        <dbReference type="ARBA" id="ARBA00023125"/>
    </source>
</evidence>
<feature type="domain" description="Tyr recombinase" evidence="5">
    <location>
        <begin position="147"/>
        <end position="334"/>
    </location>
</feature>
<protein>
    <submittedName>
        <fullName evidence="6">Tyrosine recombinase XerC</fullName>
    </submittedName>
</protein>
<sequence>MKGFTDKGLTEQLARKLEEDARKRKTGVVDVDAERLAEVADRPVEEALAAFAESLSERTANYREKVLARVRVVLDGAGIGTLRGLDAEAVERFLKAYAAEKDLGPRTYNHYVQAADTFCNWCVRTKRLASNPLRGLDRRNAKVDVRHPRRALKPEEFARLLAAAENSPKSVQRIDGPTRARIYYLAYMTGLRKKELASLTPASFDLAGRPPTLKVAAADSKHRREDVIPLHPELVDRLRDWFAGLPAGRKLFPGLDRKKTQFMVRADLAAAGIPYRTEEGIADFHAAGRHTHITELLRNGVGLPQAMELARHSDVNMTMRYAHIGLGDQAAALACLPTPAGPDALQMRCIPGGVGGRGASPAVTTGEKKTAATPGGAGGCGGDCQHLAVTDGMEAGGIEPPSCER</sequence>
<keyword evidence="3" id="KW-0233">DNA recombination</keyword>
<accession>A0ABX1VJ75</accession>
<comment type="similarity">
    <text evidence="1">Belongs to the 'phage' integrase family.</text>
</comment>
<dbReference type="Proteomes" id="UP000609651">
    <property type="component" value="Unassembled WGS sequence"/>
</dbReference>
<dbReference type="Gene3D" id="1.10.443.10">
    <property type="entry name" value="Intergrase catalytic core"/>
    <property type="match status" value="1"/>
</dbReference>